<dbReference type="Proteomes" id="UP000676386">
    <property type="component" value="Unassembled WGS sequence"/>
</dbReference>
<dbReference type="InterPro" id="IPR012373">
    <property type="entry name" value="Ferrdict_sens_TM"/>
</dbReference>
<feature type="domain" description="Protein FecR C-terminal" evidence="3">
    <location>
        <begin position="333"/>
        <end position="396"/>
    </location>
</feature>
<dbReference type="InterPro" id="IPR032508">
    <property type="entry name" value="FecR_C"/>
</dbReference>
<protein>
    <submittedName>
        <fullName evidence="4">FecR family protein</fullName>
    </submittedName>
</protein>
<name>A0ABS5IZ48_9BACT</name>
<dbReference type="PANTHER" id="PTHR30273">
    <property type="entry name" value="PERIPLASMIC SIGNAL SENSOR AND SIGMA FACTOR ACTIVATOR FECR-RELATED"/>
    <property type="match status" value="1"/>
</dbReference>
<dbReference type="RefSeq" id="WP_211973280.1">
    <property type="nucleotide sequence ID" value="NZ_CBFHAM010000003.1"/>
</dbReference>
<evidence type="ECO:0000313" key="4">
    <source>
        <dbReference type="EMBL" id="MBS0028170.1"/>
    </source>
</evidence>
<dbReference type="Pfam" id="PF16344">
    <property type="entry name" value="FecR_C"/>
    <property type="match status" value="1"/>
</dbReference>
<dbReference type="Gene3D" id="2.60.120.1440">
    <property type="match status" value="1"/>
</dbReference>
<accession>A0ABS5IZ48</accession>
<dbReference type="Pfam" id="PF04773">
    <property type="entry name" value="FecR"/>
    <property type="match status" value="1"/>
</dbReference>
<keyword evidence="1" id="KW-0812">Transmembrane</keyword>
<evidence type="ECO:0000259" key="3">
    <source>
        <dbReference type="Pfam" id="PF16344"/>
    </source>
</evidence>
<evidence type="ECO:0000313" key="5">
    <source>
        <dbReference type="Proteomes" id="UP000676386"/>
    </source>
</evidence>
<dbReference type="PANTHER" id="PTHR30273:SF2">
    <property type="entry name" value="PROTEIN FECR"/>
    <property type="match status" value="1"/>
</dbReference>
<evidence type="ECO:0000259" key="2">
    <source>
        <dbReference type="Pfam" id="PF04773"/>
    </source>
</evidence>
<sequence>MKNVPERIAYLILRAIREESSEEERTELEDWRISRDENDVIIKEILSEGYIAGSLKELSEAKNKTSHQLADFGIHIDKIYGDNRTGKQGSSPLRVFVLRYRRELVAASVACLLVASAYWLFRVSPGRRSQQSLIAADASAGTNKAVLTLSDGSVIHLDSAGNRVILDRNASVQKQGNILSYDNNSGQATVSYNTLATPRGGQFHVQLSDGTNVWLNAASSLRYPTSFPGNNREVEITGEAYFEIAQIAGKPFKVKIAEKGDLLVLGTSFNIKAYDDETSVTTTLVSGKVKLINGISSAELHPGDRAQWRVNSNISVLNNADTDKELAWKNGFFNFNGVHLQDAMRQISRWYDIDVTYEDDVPDVEFVGEMERNINLSVLLKALEGFDIHFRLENGRHLIVMR</sequence>
<reference evidence="4 5" key="1">
    <citation type="submission" date="2021-04" db="EMBL/GenBank/DDBJ databases">
        <title>Chitinophaga sp. nov., isolated from the rhizosphere soil.</title>
        <authorList>
            <person name="He S."/>
        </authorList>
    </citation>
    <scope>NUCLEOTIDE SEQUENCE [LARGE SCALE GENOMIC DNA]</scope>
    <source>
        <strain evidence="4 5">2R12</strain>
    </source>
</reference>
<proteinExistence type="predicted"/>
<dbReference type="EMBL" id="JAGTXB010000005">
    <property type="protein sequence ID" value="MBS0028170.1"/>
    <property type="molecule type" value="Genomic_DNA"/>
</dbReference>
<comment type="caution">
    <text evidence="4">The sequence shown here is derived from an EMBL/GenBank/DDBJ whole genome shotgun (WGS) entry which is preliminary data.</text>
</comment>
<feature type="transmembrane region" description="Helical" evidence="1">
    <location>
        <begin position="104"/>
        <end position="121"/>
    </location>
</feature>
<evidence type="ECO:0000256" key="1">
    <source>
        <dbReference type="SAM" id="Phobius"/>
    </source>
</evidence>
<dbReference type="InterPro" id="IPR006860">
    <property type="entry name" value="FecR"/>
</dbReference>
<keyword evidence="1" id="KW-0472">Membrane</keyword>
<keyword evidence="1" id="KW-1133">Transmembrane helix</keyword>
<feature type="domain" description="FecR protein" evidence="2">
    <location>
        <begin position="194"/>
        <end position="290"/>
    </location>
</feature>
<dbReference type="Gene3D" id="3.55.50.30">
    <property type="match status" value="1"/>
</dbReference>
<gene>
    <name evidence="4" type="ORF">KE626_12705</name>
</gene>
<organism evidence="4 5">
    <name type="scientific">Chitinophaga hostae</name>
    <dbReference type="NCBI Taxonomy" id="2831022"/>
    <lineage>
        <taxon>Bacteria</taxon>
        <taxon>Pseudomonadati</taxon>
        <taxon>Bacteroidota</taxon>
        <taxon>Chitinophagia</taxon>
        <taxon>Chitinophagales</taxon>
        <taxon>Chitinophagaceae</taxon>
        <taxon>Chitinophaga</taxon>
    </lineage>
</organism>
<keyword evidence="5" id="KW-1185">Reference proteome</keyword>